<accession>A0ABR7FYK5</accession>
<keyword evidence="1" id="KW-0472">Membrane</keyword>
<evidence type="ECO:0000256" key="1">
    <source>
        <dbReference type="SAM" id="Phobius"/>
    </source>
</evidence>
<feature type="transmembrane region" description="Helical" evidence="1">
    <location>
        <begin position="7"/>
        <end position="28"/>
    </location>
</feature>
<reference evidence="2 3" key="1">
    <citation type="submission" date="2020-08" db="EMBL/GenBank/DDBJ databases">
        <title>Genome public.</title>
        <authorList>
            <person name="Liu C."/>
            <person name="Sun Q."/>
        </authorList>
    </citation>
    <scope>NUCLEOTIDE SEQUENCE [LARGE SCALE GENOMIC DNA]</scope>
    <source>
        <strain evidence="2 3">NSJ-43</strain>
    </source>
</reference>
<keyword evidence="3" id="KW-1185">Reference proteome</keyword>
<keyword evidence="1" id="KW-0812">Transmembrane</keyword>
<dbReference type="EMBL" id="JACOPD010000003">
    <property type="protein sequence ID" value="MBC5680249.1"/>
    <property type="molecule type" value="Genomic_DNA"/>
</dbReference>
<protein>
    <recommendedName>
        <fullName evidence="4">DUF4829 domain-containing protein</fullName>
    </recommendedName>
</protein>
<comment type="caution">
    <text evidence="2">The sequence shown here is derived from an EMBL/GenBank/DDBJ whole genome shotgun (WGS) entry which is preliminary data.</text>
</comment>
<evidence type="ECO:0000313" key="3">
    <source>
        <dbReference type="Proteomes" id="UP000628463"/>
    </source>
</evidence>
<name>A0ABR7FYK5_9FIRM</name>
<dbReference type="Proteomes" id="UP000628463">
    <property type="component" value="Unassembled WGS sequence"/>
</dbReference>
<keyword evidence="1" id="KW-1133">Transmembrane helix</keyword>
<proteinExistence type="predicted"/>
<dbReference type="RefSeq" id="WP_186836357.1">
    <property type="nucleotide sequence ID" value="NZ_JACOPD010000003.1"/>
</dbReference>
<evidence type="ECO:0000313" key="2">
    <source>
        <dbReference type="EMBL" id="MBC5680249.1"/>
    </source>
</evidence>
<sequence>MKKQRKIVIAVSGLIIAVIIVFIIQNIVNTSKGGVCIEEGRIVNGSAPFTSLEVKEAMSELKSIFEKSYAGCSISDMWYTQTGGENYKTASDSKITLHTKIITGNKKIGKMNRNTTYNDWKWIFQKKDENGKWQLISDGYTP</sequence>
<organism evidence="2 3">
    <name type="scientific">Lachnospira hominis</name>
    <name type="common">ex Liu et al. 2021</name>
    <dbReference type="NCBI Taxonomy" id="2763051"/>
    <lineage>
        <taxon>Bacteria</taxon>
        <taxon>Bacillati</taxon>
        <taxon>Bacillota</taxon>
        <taxon>Clostridia</taxon>
        <taxon>Lachnospirales</taxon>
        <taxon>Lachnospiraceae</taxon>
        <taxon>Lachnospira</taxon>
    </lineage>
</organism>
<evidence type="ECO:0008006" key="4">
    <source>
        <dbReference type="Google" id="ProtNLM"/>
    </source>
</evidence>
<gene>
    <name evidence="2" type="ORF">H8S01_04635</name>
</gene>